<reference evidence="4" key="1">
    <citation type="journal article" date="2019" name="Int. J. Syst. Evol. Microbiol.">
        <title>The Global Catalogue of Microorganisms (GCM) 10K type strain sequencing project: providing services to taxonomists for standard genome sequencing and annotation.</title>
        <authorList>
            <consortium name="The Broad Institute Genomics Platform"/>
            <consortium name="The Broad Institute Genome Sequencing Center for Infectious Disease"/>
            <person name="Wu L."/>
            <person name="Ma J."/>
        </authorList>
    </citation>
    <scope>NUCLEOTIDE SEQUENCE [LARGE SCALE GENOMIC DNA]</scope>
    <source>
        <strain evidence="4">CECT 8289</strain>
    </source>
</reference>
<dbReference type="PANTHER" id="PTHR11014:SF63">
    <property type="entry name" value="METALLOPEPTIDASE, PUTATIVE (AFU_ORTHOLOGUE AFUA_6G09600)-RELATED"/>
    <property type="match status" value="1"/>
</dbReference>
<dbReference type="InterPro" id="IPR002933">
    <property type="entry name" value="Peptidase_M20"/>
</dbReference>
<dbReference type="NCBIfam" id="TIGR01891">
    <property type="entry name" value="amidohydrolases"/>
    <property type="match status" value="1"/>
</dbReference>
<dbReference type="Gene3D" id="3.40.630.10">
    <property type="entry name" value="Zn peptidases"/>
    <property type="match status" value="1"/>
</dbReference>
<organism evidence="3 4">
    <name type="scientific">Ferruginibacter yonginensis</name>
    <dbReference type="NCBI Taxonomy" id="1310416"/>
    <lineage>
        <taxon>Bacteria</taxon>
        <taxon>Pseudomonadati</taxon>
        <taxon>Bacteroidota</taxon>
        <taxon>Chitinophagia</taxon>
        <taxon>Chitinophagales</taxon>
        <taxon>Chitinophagaceae</taxon>
        <taxon>Ferruginibacter</taxon>
    </lineage>
</organism>
<dbReference type="Gene3D" id="3.30.70.360">
    <property type="match status" value="1"/>
</dbReference>
<dbReference type="RefSeq" id="WP_379708141.1">
    <property type="nucleotide sequence ID" value="NZ_JBHSCZ010000001.1"/>
</dbReference>
<name>A0ABV8QS58_9BACT</name>
<dbReference type="InterPro" id="IPR011650">
    <property type="entry name" value="Peptidase_M20_dimer"/>
</dbReference>
<dbReference type="Proteomes" id="UP001595907">
    <property type="component" value="Unassembled WGS sequence"/>
</dbReference>
<dbReference type="PIRSF" id="PIRSF005962">
    <property type="entry name" value="Pept_M20D_amidohydro"/>
    <property type="match status" value="1"/>
</dbReference>
<sequence length="438" mass="46732">MKKLPIAVTLFLSVQCVAQKQSLQTKAATSAKNIEAKTIAWRRDFHANPELGNNEKRTAAIVAQHLKNLGIEVTTNVAKTGVVGILKGALPGPVIALRADMDALPITERNSLPFASKVTATYNGNTVGVMHACGHDAHTAILMATAEVLASMRNELKGTVKFIFQPAEEGAPVGEEGGAKLMVKEGVMSNPTVDVVFGLHVDAQLPVGQIGYRPAGFMASACDVKITINGKGAHGASPWQGIDPIVTAAQIVNNLQTIVSRNVNITENAAIVTIGSINGGNRFNIIPEKVEMQGTVRTFTDADQTMIYNRIKQIVNNTAASNNATAEILLPYTVQYPVTFNDTALTRKMLPSLQRAAGANNTILVNAKTGSEDFSFYQQKAPGLFFNLGALPANVKKEDAASHHTPGFFIDESSFTLGVTAFTNLVLDYMDAASKKTK</sequence>
<protein>
    <submittedName>
        <fullName evidence="3">Amidohydrolase</fullName>
    </submittedName>
</protein>
<evidence type="ECO:0000313" key="3">
    <source>
        <dbReference type="EMBL" id="MFC4262582.1"/>
    </source>
</evidence>
<dbReference type="Pfam" id="PF07687">
    <property type="entry name" value="M20_dimer"/>
    <property type="match status" value="1"/>
</dbReference>
<evidence type="ECO:0000313" key="4">
    <source>
        <dbReference type="Proteomes" id="UP001595907"/>
    </source>
</evidence>
<accession>A0ABV8QS58</accession>
<proteinExistence type="predicted"/>
<dbReference type="SUPFAM" id="SSF55031">
    <property type="entry name" value="Bacterial exopeptidase dimerisation domain"/>
    <property type="match status" value="1"/>
</dbReference>
<dbReference type="PANTHER" id="PTHR11014">
    <property type="entry name" value="PEPTIDASE M20 FAMILY MEMBER"/>
    <property type="match status" value="1"/>
</dbReference>
<dbReference type="InterPro" id="IPR036264">
    <property type="entry name" value="Bact_exopeptidase_dim_dom"/>
</dbReference>
<dbReference type="EMBL" id="JBHSCZ010000001">
    <property type="protein sequence ID" value="MFC4262582.1"/>
    <property type="molecule type" value="Genomic_DNA"/>
</dbReference>
<dbReference type="InterPro" id="IPR017439">
    <property type="entry name" value="Amidohydrolase"/>
</dbReference>
<dbReference type="Pfam" id="PF01546">
    <property type="entry name" value="Peptidase_M20"/>
    <property type="match status" value="1"/>
</dbReference>
<feature type="domain" description="Peptidase M20 dimerisation" evidence="2">
    <location>
        <begin position="221"/>
        <end position="320"/>
    </location>
</feature>
<keyword evidence="4" id="KW-1185">Reference proteome</keyword>
<dbReference type="SUPFAM" id="SSF53187">
    <property type="entry name" value="Zn-dependent exopeptidases"/>
    <property type="match status" value="1"/>
</dbReference>
<gene>
    <name evidence="3" type="ORF">ACFOWM_06825</name>
</gene>
<comment type="caution">
    <text evidence="3">The sequence shown here is derived from an EMBL/GenBank/DDBJ whole genome shotgun (WGS) entry which is preliminary data.</text>
</comment>
<keyword evidence="1" id="KW-0378">Hydrolase</keyword>
<evidence type="ECO:0000259" key="2">
    <source>
        <dbReference type="Pfam" id="PF07687"/>
    </source>
</evidence>
<evidence type="ECO:0000256" key="1">
    <source>
        <dbReference type="ARBA" id="ARBA00022801"/>
    </source>
</evidence>